<name>A0A2H0BGJ8_UNCKA</name>
<dbReference type="AlphaFoldDB" id="A0A2H0BGJ8"/>
<reference evidence="2 3" key="1">
    <citation type="submission" date="2017-09" db="EMBL/GenBank/DDBJ databases">
        <title>Depth-based differentiation of microbial function through sediment-hosted aquifers and enrichment of novel symbionts in the deep terrestrial subsurface.</title>
        <authorList>
            <person name="Probst A.J."/>
            <person name="Ladd B."/>
            <person name="Jarett J.K."/>
            <person name="Geller-Mcgrath D.E."/>
            <person name="Sieber C.M."/>
            <person name="Emerson J.B."/>
            <person name="Anantharaman K."/>
            <person name="Thomas B.C."/>
            <person name="Malmstrom R."/>
            <person name="Stieglmeier M."/>
            <person name="Klingl A."/>
            <person name="Woyke T."/>
            <person name="Ryan C.M."/>
            <person name="Banfield J.F."/>
        </authorList>
    </citation>
    <scope>NUCLEOTIDE SEQUENCE [LARGE SCALE GENOMIC DNA]</scope>
    <source>
        <strain evidence="2">CG22_combo_CG10-13_8_21_14_all_39_12</strain>
    </source>
</reference>
<evidence type="ECO:0000256" key="1">
    <source>
        <dbReference type="SAM" id="Phobius"/>
    </source>
</evidence>
<accession>A0A2H0BGJ8</accession>
<dbReference type="InterPro" id="IPR012902">
    <property type="entry name" value="N_methyl_site"/>
</dbReference>
<protein>
    <submittedName>
        <fullName evidence="2">Uncharacterized protein</fullName>
    </submittedName>
</protein>
<keyword evidence="1" id="KW-1133">Transmembrane helix</keyword>
<dbReference type="Pfam" id="PF07963">
    <property type="entry name" value="N_methyl"/>
    <property type="match status" value="1"/>
</dbReference>
<dbReference type="EMBL" id="PCSU01000015">
    <property type="protein sequence ID" value="PIP56793.1"/>
    <property type="molecule type" value="Genomic_DNA"/>
</dbReference>
<evidence type="ECO:0000313" key="2">
    <source>
        <dbReference type="EMBL" id="PIP56793.1"/>
    </source>
</evidence>
<sequence>MYMVLKLCKHNTGFTLIESLVVIVIIVLTHGS</sequence>
<dbReference type="Proteomes" id="UP000228495">
    <property type="component" value="Unassembled WGS sequence"/>
</dbReference>
<dbReference type="NCBIfam" id="TIGR02532">
    <property type="entry name" value="IV_pilin_GFxxxE"/>
    <property type="match status" value="1"/>
</dbReference>
<gene>
    <name evidence="2" type="ORF">COX05_01195</name>
</gene>
<feature type="transmembrane region" description="Helical" evidence="1">
    <location>
        <begin position="12"/>
        <end position="31"/>
    </location>
</feature>
<keyword evidence="1" id="KW-0472">Membrane</keyword>
<organism evidence="2 3">
    <name type="scientific">candidate division WWE3 bacterium CG22_combo_CG10-13_8_21_14_all_39_12</name>
    <dbReference type="NCBI Taxonomy" id="1975094"/>
    <lineage>
        <taxon>Bacteria</taxon>
        <taxon>Katanobacteria</taxon>
    </lineage>
</organism>
<proteinExistence type="predicted"/>
<keyword evidence="1" id="KW-0812">Transmembrane</keyword>
<evidence type="ECO:0000313" key="3">
    <source>
        <dbReference type="Proteomes" id="UP000228495"/>
    </source>
</evidence>
<comment type="caution">
    <text evidence="2">The sequence shown here is derived from an EMBL/GenBank/DDBJ whole genome shotgun (WGS) entry which is preliminary data.</text>
</comment>